<protein>
    <recommendedName>
        <fullName evidence="12">Gnk2-homologous domain-containing protein</fullName>
    </recommendedName>
</protein>
<evidence type="ECO:0000256" key="10">
    <source>
        <dbReference type="ARBA" id="ARBA00023303"/>
    </source>
</evidence>
<feature type="transmembrane region" description="Helical" evidence="11">
    <location>
        <begin position="100"/>
        <end position="117"/>
    </location>
</feature>
<feature type="transmembrane region" description="Helical" evidence="11">
    <location>
        <begin position="72"/>
        <end position="93"/>
    </location>
</feature>
<dbReference type="Pfam" id="PF11744">
    <property type="entry name" value="ALMT"/>
    <property type="match status" value="1"/>
</dbReference>
<accession>A0ABD3SUL3</accession>
<evidence type="ECO:0000256" key="5">
    <source>
        <dbReference type="ARBA" id="ARBA00022729"/>
    </source>
</evidence>
<name>A0ABD3SUL3_9LAMI</name>
<keyword evidence="7 11" id="KW-1133">Transmembrane helix</keyword>
<dbReference type="InterPro" id="IPR038408">
    <property type="entry name" value="GNK2_sf"/>
</dbReference>
<evidence type="ECO:0000313" key="14">
    <source>
        <dbReference type="Proteomes" id="UP001634393"/>
    </source>
</evidence>
<keyword evidence="6" id="KW-0677">Repeat</keyword>
<comment type="caution">
    <text evidence="13">The sequence shown here is derived from an EMBL/GenBank/DDBJ whole genome shotgun (WGS) entry which is preliminary data.</text>
</comment>
<dbReference type="FunFam" id="3.30.430.20:FF:000023">
    <property type="entry name" value="Antifungal protein ginkbilobin-2"/>
    <property type="match status" value="1"/>
</dbReference>
<feature type="transmembrane region" description="Helical" evidence="11">
    <location>
        <begin position="46"/>
        <end position="66"/>
    </location>
</feature>
<dbReference type="Gene3D" id="3.30.430.20">
    <property type="entry name" value="Gnk2 domain, C-X8-C-X2-C motif"/>
    <property type="match status" value="1"/>
</dbReference>
<dbReference type="Proteomes" id="UP001634393">
    <property type="component" value="Unassembled WGS sequence"/>
</dbReference>
<dbReference type="PROSITE" id="PS51473">
    <property type="entry name" value="GNK2"/>
    <property type="match status" value="1"/>
</dbReference>
<keyword evidence="10" id="KW-0407">Ion channel</keyword>
<dbReference type="EMBL" id="JBJXBP010000005">
    <property type="protein sequence ID" value="KAL3827928.1"/>
    <property type="molecule type" value="Genomic_DNA"/>
</dbReference>
<feature type="transmembrane region" description="Helical" evidence="11">
    <location>
        <begin position="185"/>
        <end position="206"/>
    </location>
</feature>
<dbReference type="AlphaFoldDB" id="A0ABD3SUL3"/>
<dbReference type="PANTHER" id="PTHR31086">
    <property type="entry name" value="ALUMINUM-ACTIVATED MALATE TRANSPORTER 10"/>
    <property type="match status" value="1"/>
</dbReference>
<dbReference type="CDD" id="cd23509">
    <property type="entry name" value="Gnk2-like"/>
    <property type="match status" value="1"/>
</dbReference>
<reference evidence="13 14" key="1">
    <citation type="submission" date="2024-12" db="EMBL/GenBank/DDBJ databases">
        <title>The unique morphological basis and parallel evolutionary history of personate flowers in Penstemon.</title>
        <authorList>
            <person name="Depatie T.H."/>
            <person name="Wessinger C.A."/>
        </authorList>
    </citation>
    <scope>NUCLEOTIDE SEQUENCE [LARGE SCALE GENOMIC DNA]</scope>
    <source>
        <strain evidence="13">WTNN_2</strain>
        <tissue evidence="13">Leaf</tissue>
    </source>
</reference>
<keyword evidence="5" id="KW-0732">Signal</keyword>
<evidence type="ECO:0000256" key="9">
    <source>
        <dbReference type="ARBA" id="ARBA00023136"/>
    </source>
</evidence>
<feature type="transmembrane region" description="Helical" evidence="11">
    <location>
        <begin position="123"/>
        <end position="143"/>
    </location>
</feature>
<evidence type="ECO:0000256" key="11">
    <source>
        <dbReference type="SAM" id="Phobius"/>
    </source>
</evidence>
<keyword evidence="3" id="KW-0813">Transport</keyword>
<keyword evidence="8" id="KW-0406">Ion transport</keyword>
<evidence type="ECO:0000256" key="2">
    <source>
        <dbReference type="ARBA" id="ARBA00007079"/>
    </source>
</evidence>
<evidence type="ECO:0000259" key="12">
    <source>
        <dbReference type="PROSITE" id="PS51473"/>
    </source>
</evidence>
<evidence type="ECO:0000256" key="3">
    <source>
        <dbReference type="ARBA" id="ARBA00022448"/>
    </source>
</evidence>
<keyword evidence="14" id="KW-1185">Reference proteome</keyword>
<dbReference type="GO" id="GO:0016020">
    <property type="term" value="C:membrane"/>
    <property type="evidence" value="ECO:0007669"/>
    <property type="project" value="UniProtKB-SubCell"/>
</dbReference>
<comment type="similarity">
    <text evidence="2">Belongs to the aromatic acid exporter (TC 2.A.85) family.</text>
</comment>
<keyword evidence="9 11" id="KW-0472">Membrane</keyword>
<dbReference type="InterPro" id="IPR002902">
    <property type="entry name" value="GNK2"/>
</dbReference>
<keyword evidence="4 11" id="KW-0812">Transmembrane</keyword>
<dbReference type="Pfam" id="PF01657">
    <property type="entry name" value="Stress-antifung"/>
    <property type="match status" value="1"/>
</dbReference>
<evidence type="ECO:0000256" key="1">
    <source>
        <dbReference type="ARBA" id="ARBA00004141"/>
    </source>
</evidence>
<feature type="transmembrane region" description="Helical" evidence="11">
    <location>
        <begin position="155"/>
        <end position="173"/>
    </location>
</feature>
<organism evidence="13 14">
    <name type="scientific">Penstemon smallii</name>
    <dbReference type="NCBI Taxonomy" id="265156"/>
    <lineage>
        <taxon>Eukaryota</taxon>
        <taxon>Viridiplantae</taxon>
        <taxon>Streptophyta</taxon>
        <taxon>Embryophyta</taxon>
        <taxon>Tracheophyta</taxon>
        <taxon>Spermatophyta</taxon>
        <taxon>Magnoliopsida</taxon>
        <taxon>eudicotyledons</taxon>
        <taxon>Gunneridae</taxon>
        <taxon>Pentapetalae</taxon>
        <taxon>asterids</taxon>
        <taxon>lamiids</taxon>
        <taxon>Lamiales</taxon>
        <taxon>Plantaginaceae</taxon>
        <taxon>Cheloneae</taxon>
        <taxon>Penstemon</taxon>
    </lineage>
</organism>
<proteinExistence type="inferred from homology"/>
<dbReference type="GO" id="GO:0034220">
    <property type="term" value="P:monoatomic ion transmembrane transport"/>
    <property type="evidence" value="ECO:0007669"/>
    <property type="project" value="UniProtKB-KW"/>
</dbReference>
<evidence type="ECO:0000256" key="7">
    <source>
        <dbReference type="ARBA" id="ARBA00022989"/>
    </source>
</evidence>
<sequence length="569" mass="63342">MKGGVDGSNTLVNQKEKVNRFSFLLSFASSLMGMKCKSDTRKVIHSIKVGFALVLISLLYLLNFLFNQVGENAMWAIMTVVVMFEFYAGATLFKGINRGIGTILGGGLGCLVAVLADEVFGRIGNPIIVACSVFVVGSGATYCRMVPRMKKSYDYGFMIFILTFNLVAVSGVRADKVVEVAVQRLANIGMGFAVCIFVSLLVCPIWSSDEFHYSTSSKFGKLATSIQGCLDEYFKMTSEKENESASGGAHIQACKSVLNSKSNDESLANYAKWEPWHGKFGFNYPWDRYLEIGEHLRDLAATILSLQGCLQSPKQPSPIQRQLMKEPCEIFMLSILWILKELGERIQKMEQCQANDFITPKLQSMKLQLTPLCSSSKLVEALQTEEIIAITSFNYLMLEVVEKVEILAKKVEQLGEIANFKIRKLHVYKMCFLPKRNIQNHVLLSSSILLLLLCYDATCTPNTTIKIVLCNSGSYTQGDPFAISLSYVLSELENVTPFRKGYDFHNISPYPNAFAYGHAACNQTLTGSDCATCLESAKIALLDTCEDRIGARSVLYDCVIRYEQYPFDD</sequence>
<dbReference type="InterPro" id="IPR020966">
    <property type="entry name" value="ALMT"/>
</dbReference>
<evidence type="ECO:0000256" key="8">
    <source>
        <dbReference type="ARBA" id="ARBA00023065"/>
    </source>
</evidence>
<evidence type="ECO:0000256" key="4">
    <source>
        <dbReference type="ARBA" id="ARBA00022692"/>
    </source>
</evidence>
<gene>
    <name evidence="13" type="ORF">ACJIZ3_016730</name>
</gene>
<evidence type="ECO:0000313" key="13">
    <source>
        <dbReference type="EMBL" id="KAL3827928.1"/>
    </source>
</evidence>
<comment type="subcellular location">
    <subcellularLocation>
        <location evidence="1">Membrane</location>
        <topology evidence="1">Multi-pass membrane protein</topology>
    </subcellularLocation>
</comment>
<evidence type="ECO:0000256" key="6">
    <source>
        <dbReference type="ARBA" id="ARBA00022737"/>
    </source>
</evidence>
<feature type="domain" description="Gnk2-homologous" evidence="12">
    <location>
        <begin position="463"/>
        <end position="567"/>
    </location>
</feature>